<accession>A0ABQ9N0V5</accession>
<organism evidence="1 2">
    <name type="scientific">Hevea brasiliensis</name>
    <name type="common">Para rubber tree</name>
    <name type="synonym">Siphonia brasiliensis</name>
    <dbReference type="NCBI Taxonomy" id="3981"/>
    <lineage>
        <taxon>Eukaryota</taxon>
        <taxon>Viridiplantae</taxon>
        <taxon>Streptophyta</taxon>
        <taxon>Embryophyta</taxon>
        <taxon>Tracheophyta</taxon>
        <taxon>Spermatophyta</taxon>
        <taxon>Magnoliopsida</taxon>
        <taxon>eudicotyledons</taxon>
        <taxon>Gunneridae</taxon>
        <taxon>Pentapetalae</taxon>
        <taxon>rosids</taxon>
        <taxon>fabids</taxon>
        <taxon>Malpighiales</taxon>
        <taxon>Euphorbiaceae</taxon>
        <taxon>Crotonoideae</taxon>
        <taxon>Micrandreae</taxon>
        <taxon>Hevea</taxon>
    </lineage>
</organism>
<evidence type="ECO:0008006" key="3">
    <source>
        <dbReference type="Google" id="ProtNLM"/>
    </source>
</evidence>
<protein>
    <recommendedName>
        <fullName evidence="3">Aspartic peptidase DDI1-type domain-containing protein</fullName>
    </recommendedName>
</protein>
<dbReference type="SUPFAM" id="SSF50630">
    <property type="entry name" value="Acid proteases"/>
    <property type="match status" value="1"/>
</dbReference>
<evidence type="ECO:0000313" key="1">
    <source>
        <dbReference type="EMBL" id="KAJ9186199.1"/>
    </source>
</evidence>
<dbReference type="Gene3D" id="2.40.70.10">
    <property type="entry name" value="Acid Proteases"/>
    <property type="match status" value="1"/>
</dbReference>
<proteinExistence type="predicted"/>
<evidence type="ECO:0000313" key="2">
    <source>
        <dbReference type="Proteomes" id="UP001174677"/>
    </source>
</evidence>
<comment type="caution">
    <text evidence="1">The sequence shown here is derived from an EMBL/GenBank/DDBJ whole genome shotgun (WGS) entry which is preliminary data.</text>
</comment>
<keyword evidence="2" id="KW-1185">Reference proteome</keyword>
<sequence>MHVNDGSSKTIHMIKVLIDNGSKVNFLPYRVFQLMNIIRENLVSSQALIKGIRGVPIPMEGKIHLPMTLGQTPLARTQYVTFLVVKIPMLYNAILGRAVLYDFEIAISIKYVMIKFITVNGIAIIRGR</sequence>
<dbReference type="Proteomes" id="UP001174677">
    <property type="component" value="Chromosome 3"/>
</dbReference>
<dbReference type="PANTHER" id="PTHR33240">
    <property type="entry name" value="OS08G0508500 PROTEIN"/>
    <property type="match status" value="1"/>
</dbReference>
<dbReference type="PANTHER" id="PTHR33240:SF16">
    <property type="match status" value="1"/>
</dbReference>
<name>A0ABQ9N0V5_HEVBR</name>
<gene>
    <name evidence="1" type="ORF">P3X46_005729</name>
</gene>
<dbReference type="InterPro" id="IPR021109">
    <property type="entry name" value="Peptidase_aspartic_dom_sf"/>
</dbReference>
<reference evidence="1" key="1">
    <citation type="journal article" date="2023" name="Plant Biotechnol. J.">
        <title>Chromosome-level wild Hevea brasiliensis genome provides new tools for genomic-assisted breeding and valuable loci to elevate rubber yield.</title>
        <authorList>
            <person name="Cheng H."/>
            <person name="Song X."/>
            <person name="Hu Y."/>
            <person name="Wu T."/>
            <person name="Yang Q."/>
            <person name="An Z."/>
            <person name="Feng S."/>
            <person name="Deng Z."/>
            <person name="Wu W."/>
            <person name="Zeng X."/>
            <person name="Tu M."/>
            <person name="Wang X."/>
            <person name="Huang H."/>
        </authorList>
    </citation>
    <scope>NUCLEOTIDE SEQUENCE</scope>
    <source>
        <strain evidence="1">MT/VB/25A 57/8</strain>
    </source>
</reference>
<dbReference type="EMBL" id="JARPOI010000003">
    <property type="protein sequence ID" value="KAJ9186199.1"/>
    <property type="molecule type" value="Genomic_DNA"/>
</dbReference>